<evidence type="ECO:0000313" key="2">
    <source>
        <dbReference type="EMBL" id="KAA8536498.1"/>
    </source>
</evidence>
<keyword evidence="1" id="KW-1133">Transmembrane helix</keyword>
<proteinExistence type="predicted"/>
<organism evidence="2 3">
    <name type="scientific">Nyssa sinensis</name>
    <dbReference type="NCBI Taxonomy" id="561372"/>
    <lineage>
        <taxon>Eukaryota</taxon>
        <taxon>Viridiplantae</taxon>
        <taxon>Streptophyta</taxon>
        <taxon>Embryophyta</taxon>
        <taxon>Tracheophyta</taxon>
        <taxon>Spermatophyta</taxon>
        <taxon>Magnoliopsida</taxon>
        <taxon>eudicotyledons</taxon>
        <taxon>Gunneridae</taxon>
        <taxon>Pentapetalae</taxon>
        <taxon>asterids</taxon>
        <taxon>Cornales</taxon>
        <taxon>Nyssaceae</taxon>
        <taxon>Nyssa</taxon>
    </lineage>
</organism>
<keyword evidence="3" id="KW-1185">Reference proteome</keyword>
<gene>
    <name evidence="2" type="ORF">F0562_028976</name>
</gene>
<name>A0A5J5B1M1_9ASTE</name>
<accession>A0A5J5B1M1</accession>
<dbReference type="AlphaFoldDB" id="A0A5J5B1M1"/>
<evidence type="ECO:0000256" key="1">
    <source>
        <dbReference type="SAM" id="Phobius"/>
    </source>
</evidence>
<protein>
    <submittedName>
        <fullName evidence="2">Uncharacterized protein</fullName>
    </submittedName>
</protein>
<feature type="transmembrane region" description="Helical" evidence="1">
    <location>
        <begin position="17"/>
        <end position="35"/>
    </location>
</feature>
<sequence length="85" mass="9530">MESYACLTCTFESGRTLLNAIIAATIIAAGFIIFLRRQLNIWKLLGITWVSGGPVEFTGYLAICDLFGYMNEWVFLEYMNGSLCC</sequence>
<dbReference type="EMBL" id="CM018039">
    <property type="protein sequence ID" value="KAA8536498.1"/>
    <property type="molecule type" value="Genomic_DNA"/>
</dbReference>
<reference evidence="2 3" key="1">
    <citation type="submission" date="2019-09" db="EMBL/GenBank/DDBJ databases">
        <title>A chromosome-level genome assembly of the Chinese tupelo Nyssa sinensis.</title>
        <authorList>
            <person name="Yang X."/>
            <person name="Kang M."/>
            <person name="Yang Y."/>
            <person name="Xiong H."/>
            <person name="Wang M."/>
            <person name="Zhang Z."/>
            <person name="Wang Z."/>
            <person name="Wu H."/>
            <person name="Ma T."/>
            <person name="Liu J."/>
            <person name="Xi Z."/>
        </authorList>
    </citation>
    <scope>NUCLEOTIDE SEQUENCE [LARGE SCALE GENOMIC DNA]</scope>
    <source>
        <strain evidence="2">J267</strain>
        <tissue evidence="2">Leaf</tissue>
    </source>
</reference>
<dbReference type="Proteomes" id="UP000325577">
    <property type="component" value="Linkage Group LG16"/>
</dbReference>
<keyword evidence="1" id="KW-0472">Membrane</keyword>
<evidence type="ECO:0000313" key="3">
    <source>
        <dbReference type="Proteomes" id="UP000325577"/>
    </source>
</evidence>
<keyword evidence="1" id="KW-0812">Transmembrane</keyword>